<proteinExistence type="predicted"/>
<organism evidence="1 2">
    <name type="scientific">Rickenella mellea</name>
    <dbReference type="NCBI Taxonomy" id="50990"/>
    <lineage>
        <taxon>Eukaryota</taxon>
        <taxon>Fungi</taxon>
        <taxon>Dikarya</taxon>
        <taxon>Basidiomycota</taxon>
        <taxon>Agaricomycotina</taxon>
        <taxon>Agaricomycetes</taxon>
        <taxon>Hymenochaetales</taxon>
        <taxon>Rickenellaceae</taxon>
        <taxon>Rickenella</taxon>
    </lineage>
</organism>
<accession>A0A4Y7QAX0</accession>
<protein>
    <submittedName>
        <fullName evidence="1">Uncharacterized protein</fullName>
    </submittedName>
</protein>
<name>A0A4Y7QAX0_9AGAM</name>
<dbReference type="EMBL" id="ML170166">
    <property type="protein sequence ID" value="TDL24595.1"/>
    <property type="molecule type" value="Genomic_DNA"/>
</dbReference>
<evidence type="ECO:0000313" key="2">
    <source>
        <dbReference type="Proteomes" id="UP000294933"/>
    </source>
</evidence>
<sequence>MVDSCTHQDPHPLLNILIHGAQNIGSSKAKPISFPPDDIFEARDRLDSQAMTTDIETARFLDALAHLCTYKESYRIAAVSLTVPADTQRNIIAHVAENDEVPPNVRTFLQELWVHVRNLTECRPCDYGRIESEMFYGYFPKSRLPIWLAQNSECPRNYMQRTTNLLKKREGIRFLLGIHRRWIDR</sequence>
<gene>
    <name evidence="1" type="ORF">BD410DRAFT_95461</name>
</gene>
<reference evidence="1 2" key="1">
    <citation type="submission" date="2018-06" db="EMBL/GenBank/DDBJ databases">
        <title>A transcriptomic atlas of mushroom development highlights an independent origin of complex multicellularity.</title>
        <authorList>
            <consortium name="DOE Joint Genome Institute"/>
            <person name="Krizsan K."/>
            <person name="Almasi E."/>
            <person name="Merenyi Z."/>
            <person name="Sahu N."/>
            <person name="Viragh M."/>
            <person name="Koszo T."/>
            <person name="Mondo S."/>
            <person name="Kiss B."/>
            <person name="Balint B."/>
            <person name="Kues U."/>
            <person name="Barry K."/>
            <person name="Hegedus J.C."/>
            <person name="Henrissat B."/>
            <person name="Johnson J."/>
            <person name="Lipzen A."/>
            <person name="Ohm R."/>
            <person name="Nagy I."/>
            <person name="Pangilinan J."/>
            <person name="Yan J."/>
            <person name="Xiong Y."/>
            <person name="Grigoriev I.V."/>
            <person name="Hibbett D.S."/>
            <person name="Nagy L.G."/>
        </authorList>
    </citation>
    <scope>NUCLEOTIDE SEQUENCE [LARGE SCALE GENOMIC DNA]</scope>
    <source>
        <strain evidence="1 2">SZMC22713</strain>
    </source>
</reference>
<keyword evidence="2" id="KW-1185">Reference proteome</keyword>
<dbReference type="Proteomes" id="UP000294933">
    <property type="component" value="Unassembled WGS sequence"/>
</dbReference>
<evidence type="ECO:0000313" key="1">
    <source>
        <dbReference type="EMBL" id="TDL24595.1"/>
    </source>
</evidence>
<dbReference type="AlphaFoldDB" id="A0A4Y7QAX0"/>
<dbReference type="VEuPathDB" id="FungiDB:BD410DRAFT_95461"/>